<dbReference type="EMBL" id="SEOQ01001330">
    <property type="protein sequence ID" value="TFY52318.1"/>
    <property type="molecule type" value="Genomic_DNA"/>
</dbReference>
<protein>
    <submittedName>
        <fullName evidence="2">Uncharacterized protein</fullName>
    </submittedName>
</protein>
<keyword evidence="3" id="KW-1185">Reference proteome</keyword>
<organism evidence="2 3">
    <name type="scientific">Dentipellis fragilis</name>
    <dbReference type="NCBI Taxonomy" id="205917"/>
    <lineage>
        <taxon>Eukaryota</taxon>
        <taxon>Fungi</taxon>
        <taxon>Dikarya</taxon>
        <taxon>Basidiomycota</taxon>
        <taxon>Agaricomycotina</taxon>
        <taxon>Agaricomycetes</taxon>
        <taxon>Russulales</taxon>
        <taxon>Hericiaceae</taxon>
        <taxon>Dentipellis</taxon>
    </lineage>
</organism>
<dbReference type="Proteomes" id="UP000298327">
    <property type="component" value="Unassembled WGS sequence"/>
</dbReference>
<dbReference type="OrthoDB" id="2014201at2759"/>
<keyword evidence="1" id="KW-0812">Transmembrane</keyword>
<reference evidence="2 3" key="1">
    <citation type="submission" date="2019-02" db="EMBL/GenBank/DDBJ databases">
        <title>Genome sequencing of the rare red list fungi Dentipellis fragilis.</title>
        <authorList>
            <person name="Buettner E."/>
            <person name="Kellner H."/>
        </authorList>
    </citation>
    <scope>NUCLEOTIDE SEQUENCE [LARGE SCALE GENOMIC DNA]</scope>
    <source>
        <strain evidence="2 3">DSM 105465</strain>
    </source>
</reference>
<comment type="caution">
    <text evidence="2">The sequence shown here is derived from an EMBL/GenBank/DDBJ whole genome shotgun (WGS) entry which is preliminary data.</text>
</comment>
<dbReference type="AlphaFoldDB" id="A0A4Y9XRB5"/>
<feature type="non-terminal residue" evidence="2">
    <location>
        <position position="156"/>
    </location>
</feature>
<proteinExistence type="predicted"/>
<sequence>MVYIKFTHPSNDTLPLLPLSLSALLPLPWLKGQTMTRYNIPYIPLTVNGRPSPPPSERTTRARWWSWIHVALVVGGLSNIILGWLWWHNRSQTGFPPLDDYQILKDDFDLVAPASSTPNSTAIVSSIYNDIYLLPVLTLGHSISKHYANNASTSST</sequence>
<keyword evidence="1" id="KW-0472">Membrane</keyword>
<name>A0A4Y9XRB5_9AGAM</name>
<feature type="transmembrane region" description="Helical" evidence="1">
    <location>
        <begin position="64"/>
        <end position="87"/>
    </location>
</feature>
<gene>
    <name evidence="2" type="ORF">EVG20_g10600</name>
</gene>
<accession>A0A4Y9XRB5</accession>
<keyword evidence="1" id="KW-1133">Transmembrane helix</keyword>
<evidence type="ECO:0000313" key="2">
    <source>
        <dbReference type="EMBL" id="TFY52318.1"/>
    </source>
</evidence>
<evidence type="ECO:0000256" key="1">
    <source>
        <dbReference type="SAM" id="Phobius"/>
    </source>
</evidence>
<evidence type="ECO:0000313" key="3">
    <source>
        <dbReference type="Proteomes" id="UP000298327"/>
    </source>
</evidence>